<dbReference type="InterPro" id="IPR026057">
    <property type="entry name" value="TBL_C"/>
</dbReference>
<dbReference type="Proteomes" id="UP000593560">
    <property type="component" value="Unassembled WGS sequence"/>
</dbReference>
<gene>
    <name evidence="3" type="ORF">Gohar_020657</name>
</gene>
<comment type="similarity">
    <text evidence="1">Belongs to the PC-esterase family. TBL subfamily.</text>
</comment>
<dbReference type="InterPro" id="IPR029962">
    <property type="entry name" value="TBL"/>
</dbReference>
<dbReference type="AlphaFoldDB" id="A0A7J9HZ20"/>
<organism evidence="3 4">
    <name type="scientific">Gossypium harknessii</name>
    <dbReference type="NCBI Taxonomy" id="34285"/>
    <lineage>
        <taxon>Eukaryota</taxon>
        <taxon>Viridiplantae</taxon>
        <taxon>Streptophyta</taxon>
        <taxon>Embryophyta</taxon>
        <taxon>Tracheophyta</taxon>
        <taxon>Spermatophyta</taxon>
        <taxon>Magnoliopsida</taxon>
        <taxon>eudicotyledons</taxon>
        <taxon>Gunneridae</taxon>
        <taxon>Pentapetalae</taxon>
        <taxon>rosids</taxon>
        <taxon>malvids</taxon>
        <taxon>Malvales</taxon>
        <taxon>Malvaceae</taxon>
        <taxon>Malvoideae</taxon>
        <taxon>Gossypium</taxon>
    </lineage>
</organism>
<dbReference type="OrthoDB" id="630188at2759"/>
<proteinExistence type="inferred from homology"/>
<dbReference type="GO" id="GO:0005794">
    <property type="term" value="C:Golgi apparatus"/>
    <property type="evidence" value="ECO:0007669"/>
    <property type="project" value="TreeGrafter"/>
</dbReference>
<dbReference type="EMBL" id="JABFAD010000012">
    <property type="protein sequence ID" value="MBA0814858.1"/>
    <property type="molecule type" value="Genomic_DNA"/>
</dbReference>
<protein>
    <recommendedName>
        <fullName evidence="2">Trichome birefringence-like C-terminal domain-containing protein</fullName>
    </recommendedName>
</protein>
<feature type="domain" description="Trichome birefringence-like C-terminal" evidence="2">
    <location>
        <begin position="2"/>
        <end position="133"/>
    </location>
</feature>
<evidence type="ECO:0000256" key="1">
    <source>
        <dbReference type="ARBA" id="ARBA00007727"/>
    </source>
</evidence>
<accession>A0A7J9HZ20</accession>
<evidence type="ECO:0000313" key="3">
    <source>
        <dbReference type="EMBL" id="MBA0814858.1"/>
    </source>
</evidence>
<dbReference type="GO" id="GO:0016413">
    <property type="term" value="F:O-acetyltransferase activity"/>
    <property type="evidence" value="ECO:0007669"/>
    <property type="project" value="InterPro"/>
</dbReference>
<dbReference type="Pfam" id="PF13839">
    <property type="entry name" value="PC-Esterase"/>
    <property type="match status" value="1"/>
</dbReference>
<sequence length="163" mass="18501">MELAMGAWADWVASKVIPLKKHVFFVTMSPTHFWKGEWEAGSKGNCYNETRPIDREGHWGSGSDLATMRMVDKMVSGLGSKVTVINITQLSEYRKDGHPSIYRKFWETLSPQQLRNPASYSDCIHWCLPAPLDGMLHIWVESHSHILEINNQLSAFISTLAVL</sequence>
<dbReference type="PANTHER" id="PTHR32285:SF202">
    <property type="entry name" value="PROTEIN TRICHOME BIREFRINGENCE-LIKE 35"/>
    <property type="match status" value="1"/>
</dbReference>
<comment type="caution">
    <text evidence="3">The sequence shown here is derived from an EMBL/GenBank/DDBJ whole genome shotgun (WGS) entry which is preliminary data.</text>
</comment>
<evidence type="ECO:0000259" key="2">
    <source>
        <dbReference type="Pfam" id="PF13839"/>
    </source>
</evidence>
<name>A0A7J9HZ20_9ROSI</name>
<keyword evidence="4" id="KW-1185">Reference proteome</keyword>
<dbReference type="PANTHER" id="PTHR32285">
    <property type="entry name" value="PROTEIN TRICHOME BIREFRINGENCE-LIKE 9-RELATED"/>
    <property type="match status" value="1"/>
</dbReference>
<evidence type="ECO:0000313" key="4">
    <source>
        <dbReference type="Proteomes" id="UP000593560"/>
    </source>
</evidence>
<reference evidence="3 4" key="1">
    <citation type="journal article" date="2019" name="Genome Biol. Evol.">
        <title>Insights into the evolution of the New World diploid cottons (Gossypium, subgenus Houzingenia) based on genome sequencing.</title>
        <authorList>
            <person name="Grover C.E."/>
            <person name="Arick M.A. 2nd"/>
            <person name="Thrash A."/>
            <person name="Conover J.L."/>
            <person name="Sanders W.S."/>
            <person name="Peterson D.G."/>
            <person name="Frelichowski J.E."/>
            <person name="Scheffler J.A."/>
            <person name="Scheffler B.E."/>
            <person name="Wendel J.F."/>
        </authorList>
    </citation>
    <scope>NUCLEOTIDE SEQUENCE [LARGE SCALE GENOMIC DNA]</scope>
    <source>
        <strain evidence="3">0</strain>
        <tissue evidence="3">Leaf</tissue>
    </source>
</reference>